<evidence type="ECO:0000256" key="7">
    <source>
        <dbReference type="PROSITE-ProRule" id="PRU00076"/>
    </source>
</evidence>
<evidence type="ECO:0000259" key="11">
    <source>
        <dbReference type="PROSITE" id="PS50927"/>
    </source>
</evidence>
<evidence type="ECO:0000256" key="8">
    <source>
        <dbReference type="SAM" id="Phobius"/>
    </source>
</evidence>
<evidence type="ECO:0000256" key="9">
    <source>
        <dbReference type="SAM" id="SignalP"/>
    </source>
</evidence>
<feature type="domain" description="EGF-like" evidence="10">
    <location>
        <begin position="274"/>
        <end position="311"/>
    </location>
</feature>
<evidence type="ECO:0000313" key="13">
    <source>
        <dbReference type="EMBL" id="WJZ86439.1"/>
    </source>
</evidence>
<keyword evidence="14" id="KW-1185">Reference proteome</keyword>
<dbReference type="PANTHER" id="PTHR47976:SF7">
    <property type="entry name" value="RECEPTOR-LIKE SERINE_THREONINE-PROTEIN KINASE"/>
    <property type="match status" value="1"/>
</dbReference>
<evidence type="ECO:0000313" key="14">
    <source>
        <dbReference type="Proteomes" id="UP001227230"/>
    </source>
</evidence>
<evidence type="ECO:0000259" key="12">
    <source>
        <dbReference type="PROSITE" id="PS50948"/>
    </source>
</evidence>
<dbReference type="Pfam" id="PF00954">
    <property type="entry name" value="S_locus_glycop"/>
    <property type="match status" value="3"/>
</dbReference>
<comment type="catalytic activity">
    <reaction evidence="5">
        <text>L-threonyl-[protein] + ATP = O-phospho-L-threonyl-[protein] + ADP + H(+)</text>
        <dbReference type="Rhea" id="RHEA:46608"/>
        <dbReference type="Rhea" id="RHEA-COMP:11060"/>
        <dbReference type="Rhea" id="RHEA-COMP:11605"/>
        <dbReference type="ChEBI" id="CHEBI:15378"/>
        <dbReference type="ChEBI" id="CHEBI:30013"/>
        <dbReference type="ChEBI" id="CHEBI:30616"/>
        <dbReference type="ChEBI" id="CHEBI:61977"/>
        <dbReference type="ChEBI" id="CHEBI:456216"/>
        <dbReference type="EC" id="2.7.11.1"/>
    </reaction>
</comment>
<evidence type="ECO:0000256" key="4">
    <source>
        <dbReference type="ARBA" id="ARBA00023180"/>
    </source>
</evidence>
<dbReference type="PROSITE" id="PS50026">
    <property type="entry name" value="EGF_3"/>
    <property type="match status" value="2"/>
</dbReference>
<gene>
    <name evidence="13" type="ORF">VitviT2T_005893</name>
</gene>
<dbReference type="InterPro" id="IPR051343">
    <property type="entry name" value="G-type_lectin_kinases/EP1-like"/>
</dbReference>
<dbReference type="InterPro" id="IPR036426">
    <property type="entry name" value="Bulb-type_lectin_dom_sf"/>
</dbReference>
<keyword evidence="8" id="KW-1133">Transmembrane helix</keyword>
<comment type="catalytic activity">
    <reaction evidence="6">
        <text>L-seryl-[protein] + ATP = O-phospho-L-seryl-[protein] + ADP + H(+)</text>
        <dbReference type="Rhea" id="RHEA:17989"/>
        <dbReference type="Rhea" id="RHEA-COMP:9863"/>
        <dbReference type="Rhea" id="RHEA-COMP:11604"/>
        <dbReference type="ChEBI" id="CHEBI:15378"/>
        <dbReference type="ChEBI" id="CHEBI:29999"/>
        <dbReference type="ChEBI" id="CHEBI:30616"/>
        <dbReference type="ChEBI" id="CHEBI:83421"/>
        <dbReference type="ChEBI" id="CHEBI:456216"/>
        <dbReference type="EC" id="2.7.11.1"/>
    </reaction>
</comment>
<dbReference type="SMART" id="SM00108">
    <property type="entry name" value="B_lectin"/>
    <property type="match status" value="5"/>
</dbReference>
<dbReference type="SUPFAM" id="SSF51110">
    <property type="entry name" value="alpha-D-mannose-specific plant lectins"/>
    <property type="match status" value="6"/>
</dbReference>
<dbReference type="InterPro" id="IPR003609">
    <property type="entry name" value="Pan_app"/>
</dbReference>
<proteinExistence type="predicted"/>
<feature type="domain" description="Bulb-type lectin" evidence="11">
    <location>
        <begin position="1088"/>
        <end position="1213"/>
    </location>
</feature>
<feature type="domain" description="Bulb-type lectin" evidence="11">
    <location>
        <begin position="490"/>
        <end position="613"/>
    </location>
</feature>
<evidence type="ECO:0000256" key="3">
    <source>
        <dbReference type="ARBA" id="ARBA00023157"/>
    </source>
</evidence>
<dbReference type="CDD" id="cd00053">
    <property type="entry name" value="EGF"/>
    <property type="match status" value="1"/>
</dbReference>
<dbReference type="EC" id="2.7.11.1" evidence="1"/>
<feature type="signal peptide" evidence="9">
    <location>
        <begin position="1"/>
        <end position="20"/>
    </location>
</feature>
<protein>
    <recommendedName>
        <fullName evidence="1">non-specific serine/threonine protein kinase</fullName>
        <ecNumber evidence="1">2.7.11.1</ecNumber>
    </recommendedName>
</protein>
<evidence type="ECO:0000256" key="5">
    <source>
        <dbReference type="ARBA" id="ARBA00047899"/>
    </source>
</evidence>
<name>A0ABY9BVC0_VITVI</name>
<sequence>MASTTLLFLLLSAFCVAAEAQQRGSNISRGSSLTPTSNSFWLSPNRLYAFGFYKQGDGYYVGIFLNGIPQKTVVWTANRDDPPVPSNVTLHFTSEGRLRLQTQAQQKEIVNSASASSASMLDSGNFVLYNSDGDMVWQSFDLPTDTLLLGQRLSAGKELFSIVSETNPSTGMFRLKMQHDGNLVQYPVKTPDTETYAYYATNTGGVGDNVTLHLDGGGHLYLVNTNGFNIVNITDGGYDNENLYLLRIDPDGIFKLYSHDLGQNGSWSILWRSSNDKCAPKGLCGVNGFCVVLDDRRGCECLPGFDFVVASNWSLGCIRNFQEEICKSKDGSTKFTMSTLENTWWEDASYSALSLSTQEDCEQACLEDCNCEAALFEDGSCKKQRLPLRFGRRSLSDSNILFVKVGSPEVSRQGSKKELRTNILVISVSLASFTLIILAISGVLIHRKNLLAYKKISETGNVGLTEDVALRSFTYMELEKVTNCFKEEIAVAQQRGSNISRGSSLTPTSNSFWLSPNRLYAFGFYKQGNGYYLGIFLIGIPQKTVVWTANRDDPPVPSTATLHFTSEGRLRLQTQGQQKEIANSASASSASMLDSGNFVLYNSDGDIVWQSFDLQTDTLLPGQRLSAGKELFSSVSETNPSTGMFRLKMQNNGNLVQYPVKTPDAPTYAYYTSETGGVGDNVTLLLDGGGHLYLLNTNGSNILNITDGGYDNENLHLLKIDPDGIFKLYSHDSGQNGSWSILWRSSNDKCAPKGLCGVNGFCILLDERPDCKCLPGFYFVVESNWSSGCIRNFKEEICKSNDGRTKYTMSTLENTRWEEASYSNLSVPTQEDCEQACLEDCNCEAALFEDGSCKKQRLPLRFGRRSLGDSNILFVKMGSPEVSPHGSKKELRTDILVISVSLASFALIILAISGVLIRRKNLWAYKKISETGNVGLTEDVALRSFTYMELEKVTDGFKEEIAAAQQRGSNISRGSSLTPTSNSFWLSPNRLYAFGFYKQGDGYYLGIFLNGIPQKTVVWTANRDDPPVPSTAALHFTSEGRLRLQTQGQQKEIANSTSASFASMLDSGNFVLYSSDGDMVWQSFDLPTDTLLLGQRLLAGKELFSSVSETNPSTGMFRLKMQNDGNLVQYPVKTPDAPTYAYYASETGGVGDNVTLHLDGGGHLYLLNTNGSNIKNITDGGYDNENLYLLRIDPDGIFKLYSHDSGQNGSWSILWRSLNDKCAPKGLCGVNGFCVLLDDRPDCRCLPGFDFVVASNWSSGCIRNFQQEICKSKDGSTKYTMSTLENTWWEDASYSTLSIPTQEDCEQACLEDCNCEAALFKDGSCKKQRFPLRFGRRSLATHVIP</sequence>
<feature type="domain" description="Apple" evidence="12">
    <location>
        <begin position="1270"/>
        <end position="1345"/>
    </location>
</feature>
<feature type="transmembrane region" description="Helical" evidence="8">
    <location>
        <begin position="423"/>
        <end position="445"/>
    </location>
</feature>
<dbReference type="InterPro" id="IPR000858">
    <property type="entry name" value="S_locus_glycoprot_dom"/>
</dbReference>
<feature type="chain" id="PRO_5045229982" description="non-specific serine/threonine protein kinase" evidence="9">
    <location>
        <begin position="21"/>
        <end position="1345"/>
    </location>
</feature>
<keyword evidence="2 9" id="KW-0732">Signal</keyword>
<feature type="domain" description="Apple" evidence="12">
    <location>
        <begin position="798"/>
        <end position="879"/>
    </location>
</feature>
<feature type="domain" description="Bulb-type lectin" evidence="11">
    <location>
        <begin position="962"/>
        <end position="1085"/>
    </location>
</feature>
<dbReference type="Proteomes" id="UP001227230">
    <property type="component" value="Chromosome 4"/>
</dbReference>
<dbReference type="PROSITE" id="PS50927">
    <property type="entry name" value="BULB_LECTIN"/>
    <property type="match status" value="5"/>
</dbReference>
<feature type="transmembrane region" description="Helical" evidence="8">
    <location>
        <begin position="895"/>
        <end position="917"/>
    </location>
</feature>
<dbReference type="PANTHER" id="PTHR47976">
    <property type="entry name" value="G-TYPE LECTIN S-RECEPTOR-LIKE SERINE/THREONINE-PROTEIN KINASE SD2-5"/>
    <property type="match status" value="1"/>
</dbReference>
<dbReference type="PROSITE" id="PS50948">
    <property type="entry name" value="PAN"/>
    <property type="match status" value="3"/>
</dbReference>
<dbReference type="SMART" id="SM00181">
    <property type="entry name" value="EGF"/>
    <property type="match status" value="3"/>
</dbReference>
<dbReference type="EMBL" id="CP126651">
    <property type="protein sequence ID" value="WJZ86439.1"/>
    <property type="molecule type" value="Genomic_DNA"/>
</dbReference>
<feature type="domain" description="EGF-like" evidence="10">
    <location>
        <begin position="1218"/>
        <end position="1255"/>
    </location>
</feature>
<reference evidence="13 14" key="1">
    <citation type="journal article" date="2023" name="Hortic Res">
        <title>The complete reference genome for grapevine (Vitis vinifera L.) genetics and breeding.</title>
        <authorList>
            <person name="Shi X."/>
            <person name="Cao S."/>
            <person name="Wang X."/>
            <person name="Huang S."/>
            <person name="Wang Y."/>
            <person name="Liu Z."/>
            <person name="Liu W."/>
            <person name="Leng X."/>
            <person name="Peng Y."/>
            <person name="Wang N."/>
            <person name="Wang Y."/>
            <person name="Ma Z."/>
            <person name="Xu X."/>
            <person name="Zhang F."/>
            <person name="Xue H."/>
            <person name="Zhong H."/>
            <person name="Wang Y."/>
            <person name="Zhang K."/>
            <person name="Velt A."/>
            <person name="Avia K."/>
            <person name="Holtgrawe D."/>
            <person name="Grimplet J."/>
            <person name="Matus J.T."/>
            <person name="Ware D."/>
            <person name="Wu X."/>
            <person name="Wang H."/>
            <person name="Liu C."/>
            <person name="Fang Y."/>
            <person name="Rustenholz C."/>
            <person name="Cheng Z."/>
            <person name="Xiao H."/>
            <person name="Zhou Y."/>
        </authorList>
    </citation>
    <scope>NUCLEOTIDE SEQUENCE [LARGE SCALE GENOMIC DNA]</scope>
    <source>
        <strain evidence="14">cv. Pinot noir / PN40024</strain>
        <tissue evidence="13">Leaf</tissue>
    </source>
</reference>
<keyword evidence="3" id="KW-1015">Disulfide bond</keyword>
<keyword evidence="8" id="KW-0812">Transmembrane</keyword>
<keyword evidence="8" id="KW-0472">Membrane</keyword>
<feature type="domain" description="Bulb-type lectin" evidence="11">
    <location>
        <begin position="18"/>
        <end position="141"/>
    </location>
</feature>
<dbReference type="Pfam" id="PF01453">
    <property type="entry name" value="B_lectin"/>
    <property type="match status" value="3"/>
</dbReference>
<dbReference type="InterPro" id="IPR001480">
    <property type="entry name" value="Bulb-type_lectin_dom"/>
</dbReference>
<dbReference type="Gene3D" id="2.90.10.10">
    <property type="entry name" value="Bulb-type lectin domain"/>
    <property type="match status" value="6"/>
</dbReference>
<evidence type="ECO:0000259" key="10">
    <source>
        <dbReference type="PROSITE" id="PS50026"/>
    </source>
</evidence>
<comment type="caution">
    <text evidence="7">Lacks conserved residue(s) required for the propagation of feature annotation.</text>
</comment>
<feature type="domain" description="Bulb-type lectin" evidence="11">
    <location>
        <begin position="616"/>
        <end position="741"/>
    </location>
</feature>
<accession>A0ABY9BVC0</accession>
<evidence type="ECO:0000256" key="2">
    <source>
        <dbReference type="ARBA" id="ARBA00022729"/>
    </source>
</evidence>
<evidence type="ECO:0000256" key="1">
    <source>
        <dbReference type="ARBA" id="ARBA00012513"/>
    </source>
</evidence>
<dbReference type="InterPro" id="IPR000742">
    <property type="entry name" value="EGF"/>
</dbReference>
<organism evidence="13 14">
    <name type="scientific">Vitis vinifera</name>
    <name type="common">Grape</name>
    <dbReference type="NCBI Taxonomy" id="29760"/>
    <lineage>
        <taxon>Eukaryota</taxon>
        <taxon>Viridiplantae</taxon>
        <taxon>Streptophyta</taxon>
        <taxon>Embryophyta</taxon>
        <taxon>Tracheophyta</taxon>
        <taxon>Spermatophyta</taxon>
        <taxon>Magnoliopsida</taxon>
        <taxon>eudicotyledons</taxon>
        <taxon>Gunneridae</taxon>
        <taxon>Pentapetalae</taxon>
        <taxon>rosids</taxon>
        <taxon>Vitales</taxon>
        <taxon>Vitaceae</taxon>
        <taxon>Viteae</taxon>
        <taxon>Vitis</taxon>
    </lineage>
</organism>
<keyword evidence="4" id="KW-0325">Glycoprotein</keyword>
<keyword evidence="7" id="KW-0245">EGF-like domain</keyword>
<evidence type="ECO:0000256" key="6">
    <source>
        <dbReference type="ARBA" id="ARBA00048679"/>
    </source>
</evidence>
<feature type="domain" description="Apple" evidence="12">
    <location>
        <begin position="326"/>
        <end position="407"/>
    </location>
</feature>